<evidence type="ECO:0000259" key="2">
    <source>
        <dbReference type="Pfam" id="PF13439"/>
    </source>
</evidence>
<accession>A0ABT1E6B3</accession>
<reference evidence="3 4" key="1">
    <citation type="journal article" date="2022" name="Genome Biol. Evol.">
        <title>Host diet, physiology and behaviors set the stage for Lachnospiraceae cladogenesis.</title>
        <authorList>
            <person name="Vera-Ponce De Leon A."/>
            <person name="Schneider M."/>
            <person name="Jahnes B.C."/>
            <person name="Sadowski V."/>
            <person name="Camuy-Velez L.A."/>
            <person name="Duan J."/>
            <person name="Sabree Z.L."/>
        </authorList>
    </citation>
    <scope>NUCLEOTIDE SEQUENCE [LARGE SCALE GENOMIC DNA]</scope>
    <source>
        <strain evidence="3 4">PAL113</strain>
    </source>
</reference>
<feature type="domain" description="Glycosyltransferase subfamily 4-like N-terminal" evidence="2">
    <location>
        <begin position="14"/>
        <end position="183"/>
    </location>
</feature>
<comment type="caution">
    <text evidence="3">The sequence shown here is derived from an EMBL/GenBank/DDBJ whole genome shotgun (WGS) entry which is preliminary data.</text>
</comment>
<dbReference type="SUPFAM" id="SSF53756">
    <property type="entry name" value="UDP-Glycosyltransferase/glycogen phosphorylase"/>
    <property type="match status" value="1"/>
</dbReference>
<dbReference type="PANTHER" id="PTHR45871">
    <property type="entry name" value="N-ACETYLGLUCOSAMINYL-PHOSPHATIDYLINOSITOL BIOSYNTHETIC PROTEIN"/>
    <property type="match status" value="1"/>
</dbReference>
<gene>
    <name evidence="3" type="ORF">NK125_02950</name>
</gene>
<dbReference type="EMBL" id="JAMZFW010000003">
    <property type="protein sequence ID" value="MCP1101370.1"/>
    <property type="molecule type" value="Genomic_DNA"/>
</dbReference>
<dbReference type="PANTHER" id="PTHR45871:SF1">
    <property type="entry name" value="PHOSPHATIDYLINOSITOL N-ACETYLGLUCOSAMINYLTRANSFERASE SUBUNIT A"/>
    <property type="match status" value="1"/>
</dbReference>
<dbReference type="CDD" id="cd03801">
    <property type="entry name" value="GT4_PimA-like"/>
    <property type="match status" value="1"/>
</dbReference>
<dbReference type="Proteomes" id="UP001523566">
    <property type="component" value="Unassembled WGS sequence"/>
</dbReference>
<organism evidence="3 4">
    <name type="scientific">Aequitasia blattaphilus</name>
    <dbReference type="NCBI Taxonomy" id="2949332"/>
    <lineage>
        <taxon>Bacteria</taxon>
        <taxon>Bacillati</taxon>
        <taxon>Bacillota</taxon>
        <taxon>Clostridia</taxon>
        <taxon>Lachnospirales</taxon>
        <taxon>Lachnospiraceae</taxon>
        <taxon>Aequitasia</taxon>
    </lineage>
</organism>
<proteinExistence type="predicted"/>
<feature type="domain" description="Glycosyl transferase family 1" evidence="1">
    <location>
        <begin position="195"/>
        <end position="355"/>
    </location>
</feature>
<dbReference type="RefSeq" id="WP_262065155.1">
    <property type="nucleotide sequence ID" value="NZ_JAMXOD010000003.1"/>
</dbReference>
<evidence type="ECO:0000259" key="1">
    <source>
        <dbReference type="Pfam" id="PF00534"/>
    </source>
</evidence>
<evidence type="ECO:0000313" key="4">
    <source>
        <dbReference type="Proteomes" id="UP001523566"/>
    </source>
</evidence>
<name>A0ABT1E6B3_9FIRM</name>
<dbReference type="Pfam" id="PF00534">
    <property type="entry name" value="Glycos_transf_1"/>
    <property type="match status" value="1"/>
</dbReference>
<evidence type="ECO:0000313" key="3">
    <source>
        <dbReference type="EMBL" id="MCP1101370.1"/>
    </source>
</evidence>
<keyword evidence="4" id="KW-1185">Reference proteome</keyword>
<dbReference type="InterPro" id="IPR028098">
    <property type="entry name" value="Glyco_trans_4-like_N"/>
</dbReference>
<protein>
    <submittedName>
        <fullName evidence="3">Glycosyltransferase family 4 protein</fullName>
    </submittedName>
</protein>
<dbReference type="Gene3D" id="3.40.50.2000">
    <property type="entry name" value="Glycogen Phosphorylase B"/>
    <property type="match status" value="2"/>
</dbReference>
<sequence>MTYCIFAAQFLPHMGGVERYVYNLSKKLIENGERVIVVTSHMDENLPYQENMEGIVVYRIPSIPAINERFPIPKNWKKVMNRLDKEKIDFIVVNARFYLLSILGLRYGKKRKIPQIVIEHGSGHLSVHHSVLDSIGGFYEHFHTAIVKRYCKDFYGVSEACNEWLDHFRIKGKGTIYNSISLEELEESKVLSPHYRKELKIDASSKVVIFTGRLLKEKGILQLVESIIQLKKDGYDVHLLIAGTGDLEEEIRKIKNENIHLLGYLSHEEVLCMLREGNIYCLPSDSEGFSSGVLEASACDCYIITTRRGGSKELISSPEYGMILEDNKQESVYNGLRYILDHPEEEKSAIGKAHKRVLNEFTWNITTRKLMNIAESMRK</sequence>
<dbReference type="InterPro" id="IPR001296">
    <property type="entry name" value="Glyco_trans_1"/>
</dbReference>
<dbReference type="Pfam" id="PF13439">
    <property type="entry name" value="Glyco_transf_4"/>
    <property type="match status" value="1"/>
</dbReference>